<feature type="signal peptide" evidence="1">
    <location>
        <begin position="1"/>
        <end position="25"/>
    </location>
</feature>
<protein>
    <recommendedName>
        <fullName evidence="2">SsuA/THI5-like domain-containing protein</fullName>
    </recommendedName>
</protein>
<accession>A0A081KDM1</accession>
<reference evidence="3 4" key="1">
    <citation type="submission" date="2014-06" db="EMBL/GenBank/DDBJ databases">
        <title>Whole Genome Sequences of Three Symbiotic Endozoicomonas Bacteria.</title>
        <authorList>
            <person name="Neave M.J."/>
            <person name="Apprill A."/>
            <person name="Voolstra C.R."/>
        </authorList>
    </citation>
    <scope>NUCLEOTIDE SEQUENCE [LARGE SCALE GENOMIC DNA]</scope>
    <source>
        <strain evidence="3 4">DSM 22380</strain>
    </source>
</reference>
<dbReference type="InterPro" id="IPR027939">
    <property type="entry name" value="NMT1/THI5"/>
</dbReference>
<dbReference type="Pfam" id="PF09084">
    <property type="entry name" value="NMT1"/>
    <property type="match status" value="1"/>
</dbReference>
<dbReference type="Proteomes" id="UP000027997">
    <property type="component" value="Unassembled WGS sequence"/>
</dbReference>
<name>A0A081KDM1_9GAMM</name>
<dbReference type="STRING" id="305900.GV64_17260"/>
<evidence type="ECO:0000256" key="1">
    <source>
        <dbReference type="SAM" id="SignalP"/>
    </source>
</evidence>
<feature type="domain" description="SsuA/THI5-like" evidence="2">
    <location>
        <begin position="42"/>
        <end position="254"/>
    </location>
</feature>
<dbReference type="EMBL" id="JOJP01000001">
    <property type="protein sequence ID" value="KEI72247.1"/>
    <property type="molecule type" value="Genomic_DNA"/>
</dbReference>
<keyword evidence="4" id="KW-1185">Reference proteome</keyword>
<dbReference type="PANTHER" id="PTHR31528">
    <property type="entry name" value="4-AMINO-5-HYDROXYMETHYL-2-METHYLPYRIMIDINE PHOSPHATE SYNTHASE THI11-RELATED"/>
    <property type="match status" value="1"/>
</dbReference>
<evidence type="ECO:0000259" key="2">
    <source>
        <dbReference type="Pfam" id="PF09084"/>
    </source>
</evidence>
<dbReference type="PANTHER" id="PTHR31528:SF15">
    <property type="entry name" value="RIBOFLAVIN-BINDING PROTEIN RIBY"/>
    <property type="match status" value="1"/>
</dbReference>
<sequence>MTTPRWIRKLCSSLAFAITSTQAIAADQVTFQLDWLPGGDKAPVYVGIHEGFFAEQDIEVKISSGRGSTDAISKLATGTADIGQADLVALMMAKANDQVPVTAVHSVFSEAPHAFFILKGSGIDSAKDVAGKTIATSPFTSSNIFLPLLLDLNNVEEESINLVKANPGALNPMLMTGSTDVVISWLTDTERYRQQARDAGKDLEVLPWYDAGLEFYSTALVASDQFLAERPDVARRFIKAFAKAIDYTWKNPEASGVAINKQVPEVDAQVAADTIKAIKGLVYNEASASHGLGKFDPERLATTWSWTARAQQLDIASFNPASAVTPDSLNGE</sequence>
<dbReference type="RefSeq" id="WP_020583854.1">
    <property type="nucleotide sequence ID" value="NZ_JOJP01000001.1"/>
</dbReference>
<organism evidence="3 4">
    <name type="scientific">Endozoicomonas elysicola</name>
    <dbReference type="NCBI Taxonomy" id="305900"/>
    <lineage>
        <taxon>Bacteria</taxon>
        <taxon>Pseudomonadati</taxon>
        <taxon>Pseudomonadota</taxon>
        <taxon>Gammaproteobacteria</taxon>
        <taxon>Oceanospirillales</taxon>
        <taxon>Endozoicomonadaceae</taxon>
        <taxon>Endozoicomonas</taxon>
    </lineage>
</organism>
<dbReference type="eggNOG" id="COG0715">
    <property type="taxonomic scope" value="Bacteria"/>
</dbReference>
<evidence type="ECO:0000313" key="4">
    <source>
        <dbReference type="Proteomes" id="UP000027997"/>
    </source>
</evidence>
<gene>
    <name evidence="3" type="ORF">GV64_17260</name>
</gene>
<keyword evidence="1" id="KW-0732">Signal</keyword>
<dbReference type="SUPFAM" id="SSF53850">
    <property type="entry name" value="Periplasmic binding protein-like II"/>
    <property type="match status" value="1"/>
</dbReference>
<comment type="caution">
    <text evidence="3">The sequence shown here is derived from an EMBL/GenBank/DDBJ whole genome shotgun (WGS) entry which is preliminary data.</text>
</comment>
<proteinExistence type="predicted"/>
<evidence type="ECO:0000313" key="3">
    <source>
        <dbReference type="EMBL" id="KEI72247.1"/>
    </source>
</evidence>
<dbReference type="InterPro" id="IPR015168">
    <property type="entry name" value="SsuA/THI5"/>
</dbReference>
<dbReference type="Gene3D" id="3.40.190.10">
    <property type="entry name" value="Periplasmic binding protein-like II"/>
    <property type="match status" value="2"/>
</dbReference>
<dbReference type="AlphaFoldDB" id="A0A081KDM1"/>
<dbReference type="GO" id="GO:0009228">
    <property type="term" value="P:thiamine biosynthetic process"/>
    <property type="evidence" value="ECO:0007669"/>
    <property type="project" value="InterPro"/>
</dbReference>
<feature type="chain" id="PRO_5001758815" description="SsuA/THI5-like domain-containing protein" evidence="1">
    <location>
        <begin position="26"/>
        <end position="332"/>
    </location>
</feature>